<protein>
    <submittedName>
        <fullName evidence="1">Uncharacterized protein</fullName>
    </submittedName>
</protein>
<gene>
    <name evidence="1" type="ORF">N7G274_009348</name>
</gene>
<organism evidence="1 2">
    <name type="scientific">Stereocaulon virgatum</name>
    <dbReference type="NCBI Taxonomy" id="373712"/>
    <lineage>
        <taxon>Eukaryota</taxon>
        <taxon>Fungi</taxon>
        <taxon>Dikarya</taxon>
        <taxon>Ascomycota</taxon>
        <taxon>Pezizomycotina</taxon>
        <taxon>Lecanoromycetes</taxon>
        <taxon>OSLEUM clade</taxon>
        <taxon>Lecanoromycetidae</taxon>
        <taxon>Lecanorales</taxon>
        <taxon>Lecanorineae</taxon>
        <taxon>Stereocaulaceae</taxon>
        <taxon>Stereocaulon</taxon>
    </lineage>
</organism>
<accession>A0ABR3ZX06</accession>
<sequence>MTCTLSSNFCKQSKPISPACFFAQSSRLQPKQRVNAIFAALCHFIKANSHLKSPYDLCISIFLFLGIGPIRGQVPDLVSNSQFKSTGWQYIDYWNIVCSPKVMVQSTYFDIFFLAASPCSRVA</sequence>
<proteinExistence type="predicted"/>
<reference evidence="1 2" key="1">
    <citation type="submission" date="2024-09" db="EMBL/GenBank/DDBJ databases">
        <title>Rethinking Asexuality: The Enigmatic Case of Functional Sexual Genes in Lepraria (Stereocaulaceae).</title>
        <authorList>
            <person name="Doellman M."/>
            <person name="Sun Y."/>
            <person name="Barcenas-Pena A."/>
            <person name="Lumbsch H.T."/>
            <person name="Grewe F."/>
        </authorList>
    </citation>
    <scope>NUCLEOTIDE SEQUENCE [LARGE SCALE GENOMIC DNA]</scope>
    <source>
        <strain evidence="1 2">Mercado 3170</strain>
    </source>
</reference>
<evidence type="ECO:0000313" key="1">
    <source>
        <dbReference type="EMBL" id="KAL2037873.1"/>
    </source>
</evidence>
<comment type="caution">
    <text evidence="1">The sequence shown here is derived from an EMBL/GenBank/DDBJ whole genome shotgun (WGS) entry which is preliminary data.</text>
</comment>
<name>A0ABR3ZX06_9LECA</name>
<dbReference type="EMBL" id="JBEFKJ010000036">
    <property type="protein sequence ID" value="KAL2037873.1"/>
    <property type="molecule type" value="Genomic_DNA"/>
</dbReference>
<dbReference type="Proteomes" id="UP001590950">
    <property type="component" value="Unassembled WGS sequence"/>
</dbReference>
<keyword evidence="2" id="KW-1185">Reference proteome</keyword>
<evidence type="ECO:0000313" key="2">
    <source>
        <dbReference type="Proteomes" id="UP001590950"/>
    </source>
</evidence>